<dbReference type="PANTHER" id="PTHR35179:SF2">
    <property type="entry name" value="START DOMAIN-CONTAINING PROTEIN"/>
    <property type="match status" value="1"/>
</dbReference>
<gene>
    <name evidence="1" type="ORF">NUU61_003524</name>
</gene>
<sequence length="182" mass="20452">MDLEKVEAAAAKITDVKHLASYNWIEAPTPTIVVPGCPPRWSPSDIPRQLQQDCGLFYIAENSARQPASPLESLFQALCLTDPSFDIRTVNIVTDRHILRQLLAFHIPNSIGHHIIVSYSFSGLKFLVQHETDGYVDTALGSSQKKPSKARLVVMRGYWKRLLPEDLYPKWSEGGNVEENKP</sequence>
<comment type="caution">
    <text evidence="1">The sequence shown here is derived from an EMBL/GenBank/DDBJ whole genome shotgun (WGS) entry which is preliminary data.</text>
</comment>
<evidence type="ECO:0000313" key="2">
    <source>
        <dbReference type="Proteomes" id="UP001141434"/>
    </source>
</evidence>
<accession>A0A9W9FJY4</accession>
<dbReference type="PANTHER" id="PTHR35179">
    <property type="entry name" value="PROTEIN CBG02620"/>
    <property type="match status" value="1"/>
</dbReference>
<organism evidence="1 2">
    <name type="scientific">Penicillium alfredii</name>
    <dbReference type="NCBI Taxonomy" id="1506179"/>
    <lineage>
        <taxon>Eukaryota</taxon>
        <taxon>Fungi</taxon>
        <taxon>Dikarya</taxon>
        <taxon>Ascomycota</taxon>
        <taxon>Pezizomycotina</taxon>
        <taxon>Eurotiomycetes</taxon>
        <taxon>Eurotiomycetidae</taxon>
        <taxon>Eurotiales</taxon>
        <taxon>Aspergillaceae</taxon>
        <taxon>Penicillium</taxon>
    </lineage>
</organism>
<dbReference type="EMBL" id="JAPMSZ010000005">
    <property type="protein sequence ID" value="KAJ5101302.1"/>
    <property type="molecule type" value="Genomic_DNA"/>
</dbReference>
<dbReference type="Proteomes" id="UP001141434">
    <property type="component" value="Unassembled WGS sequence"/>
</dbReference>
<dbReference type="AlphaFoldDB" id="A0A9W9FJY4"/>
<dbReference type="GeneID" id="81393274"/>
<dbReference type="OrthoDB" id="5393654at2759"/>
<reference evidence="1" key="2">
    <citation type="journal article" date="2023" name="IMA Fungus">
        <title>Comparative genomic study of the Penicillium genus elucidates a diverse pangenome and 15 lateral gene transfer events.</title>
        <authorList>
            <person name="Petersen C."/>
            <person name="Sorensen T."/>
            <person name="Nielsen M.R."/>
            <person name="Sondergaard T.E."/>
            <person name="Sorensen J.L."/>
            <person name="Fitzpatrick D.A."/>
            <person name="Frisvad J.C."/>
            <person name="Nielsen K.L."/>
        </authorList>
    </citation>
    <scope>NUCLEOTIDE SEQUENCE</scope>
    <source>
        <strain evidence="1">IBT 34128</strain>
    </source>
</reference>
<keyword evidence="2" id="KW-1185">Reference proteome</keyword>
<dbReference type="RefSeq" id="XP_056512133.1">
    <property type="nucleotide sequence ID" value="XM_056654106.1"/>
</dbReference>
<protein>
    <submittedName>
        <fullName evidence="1">Uncharacterized protein</fullName>
    </submittedName>
</protein>
<proteinExistence type="predicted"/>
<reference evidence="1" key="1">
    <citation type="submission" date="2022-11" db="EMBL/GenBank/DDBJ databases">
        <authorList>
            <person name="Petersen C."/>
        </authorList>
    </citation>
    <scope>NUCLEOTIDE SEQUENCE</scope>
    <source>
        <strain evidence="1">IBT 34128</strain>
    </source>
</reference>
<name>A0A9W9FJY4_9EURO</name>
<evidence type="ECO:0000313" key="1">
    <source>
        <dbReference type="EMBL" id="KAJ5101302.1"/>
    </source>
</evidence>